<dbReference type="RefSeq" id="WP_100510936.1">
    <property type="nucleotide sequence ID" value="NZ_PEBI01000003.1"/>
</dbReference>
<evidence type="ECO:0000256" key="1">
    <source>
        <dbReference type="ARBA" id="ARBA00004496"/>
    </source>
</evidence>
<dbReference type="CDD" id="cd04254">
    <property type="entry name" value="AAK_UMPK-PyrH-Ec"/>
    <property type="match status" value="1"/>
</dbReference>
<dbReference type="GO" id="GO:0005737">
    <property type="term" value="C:cytoplasm"/>
    <property type="evidence" value="ECO:0007669"/>
    <property type="project" value="UniProtKB-SubCell"/>
</dbReference>
<dbReference type="PANTHER" id="PTHR42833:SF4">
    <property type="entry name" value="URIDYLATE KINASE PUMPKIN, CHLOROPLASTIC"/>
    <property type="match status" value="1"/>
</dbReference>
<dbReference type="EC" id="2.7.4.22" evidence="11"/>
<reference evidence="13 14" key="1">
    <citation type="submission" date="2017-10" db="EMBL/GenBank/DDBJ databases">
        <title>Draft genome sequences of strains TRE 1, TRE 9, TRE H and TRI 7, isolated from tamarins, belonging to four potential novel Bifidobacterium species.</title>
        <authorList>
            <person name="Mattarelli P."/>
            <person name="Modesto M."/>
            <person name="Puglisi E."/>
            <person name="Morelli L."/>
            <person name="Spezio C."/>
            <person name="Bonetti A."/>
            <person name="Sandri C."/>
        </authorList>
    </citation>
    <scope>NUCLEOTIDE SEQUENCE [LARGE SCALE GENOMIC DNA]</scope>
    <source>
        <strain evidence="14">TRE1</strain>
    </source>
</reference>
<keyword evidence="9 11" id="KW-0665">Pyrimidine biosynthesis</keyword>
<dbReference type="UniPathway" id="UPA00159">
    <property type="reaction ID" value="UER00275"/>
</dbReference>
<keyword evidence="5 11" id="KW-0808">Transferase</keyword>
<evidence type="ECO:0000256" key="8">
    <source>
        <dbReference type="ARBA" id="ARBA00022840"/>
    </source>
</evidence>
<dbReference type="GO" id="GO:0005524">
    <property type="term" value="F:ATP binding"/>
    <property type="evidence" value="ECO:0007669"/>
    <property type="project" value="UniProtKB-KW"/>
</dbReference>
<dbReference type="FunFam" id="3.40.1160.10:FF:000001">
    <property type="entry name" value="Uridylate kinase"/>
    <property type="match status" value="1"/>
</dbReference>
<evidence type="ECO:0000256" key="7">
    <source>
        <dbReference type="ARBA" id="ARBA00022777"/>
    </source>
</evidence>
<keyword evidence="4 11" id="KW-0963">Cytoplasm</keyword>
<feature type="binding site" evidence="11">
    <location>
        <position position="63"/>
    </location>
    <ligand>
        <name>UMP</name>
        <dbReference type="ChEBI" id="CHEBI:57865"/>
    </ligand>
</feature>
<keyword evidence="8 11" id="KW-0067">ATP-binding</keyword>
<feature type="binding site" evidence="11">
    <location>
        <begin position="22"/>
        <end position="25"/>
    </location>
    <ligand>
        <name>ATP</name>
        <dbReference type="ChEBI" id="CHEBI:30616"/>
    </ligand>
</feature>
<dbReference type="EMBL" id="PEBI01000003">
    <property type="protein sequence ID" value="PJM72833.1"/>
    <property type="molecule type" value="Genomic_DNA"/>
</dbReference>
<feature type="binding site" evidence="11">
    <location>
        <position position="68"/>
    </location>
    <ligand>
        <name>ATP</name>
        <dbReference type="ChEBI" id="CHEBI:30616"/>
    </ligand>
</feature>
<dbReference type="GO" id="GO:0033862">
    <property type="term" value="F:UMP kinase activity"/>
    <property type="evidence" value="ECO:0007669"/>
    <property type="project" value="UniProtKB-EC"/>
</dbReference>
<comment type="caution">
    <text evidence="11">Lacks conserved residue(s) required for the propagation of feature annotation.</text>
</comment>
<dbReference type="OrthoDB" id="9807458at2"/>
<evidence type="ECO:0000256" key="6">
    <source>
        <dbReference type="ARBA" id="ARBA00022741"/>
    </source>
</evidence>
<evidence type="ECO:0000313" key="13">
    <source>
        <dbReference type="EMBL" id="PJM72833.1"/>
    </source>
</evidence>
<dbReference type="InterPro" id="IPR015963">
    <property type="entry name" value="Uridylate_kinase_bac"/>
</dbReference>
<feature type="binding site" evidence="11">
    <location>
        <position position="172"/>
    </location>
    <ligand>
        <name>ATP</name>
        <dbReference type="ChEBI" id="CHEBI:30616"/>
    </ligand>
</feature>
<accession>A0A2M9H7P7</accession>
<sequence>MADNCSKDLNDQQRSSRRVLLKLSGEAFGGGHVGIDPVVVRRIAGEIAVAVKHGVQVAIVVGGGNFFRGAELQQAGIDRSRGDYMGMLGTVMNCLALQDFLEQEGQATRVQSAIQMTQVTEPYIPLKAIRHLEKGRVVVFGAGAGMPYFSTDTVSIQRALEIHCSEVLMGKNGVDGVYTSDPRKDAEAKMFTRLSYNRALVDNLAVMDASALSMARDNTLPIRVFGLEEPGNVTKALEGETIGTLVSAVDSVTK</sequence>
<dbReference type="InterPro" id="IPR001048">
    <property type="entry name" value="Asp/Glu/Uridylate_kinase"/>
</dbReference>
<feature type="binding site" evidence="11">
    <location>
        <position position="64"/>
    </location>
    <ligand>
        <name>ATP</name>
        <dbReference type="ChEBI" id="CHEBI:30616"/>
    </ligand>
</feature>
<proteinExistence type="inferred from homology"/>
<feature type="binding site" evidence="11">
    <location>
        <position position="83"/>
    </location>
    <ligand>
        <name>UMP</name>
        <dbReference type="ChEBI" id="CHEBI:57865"/>
    </ligand>
</feature>
<comment type="subunit">
    <text evidence="11">Homohexamer.</text>
</comment>
<evidence type="ECO:0000256" key="11">
    <source>
        <dbReference type="HAMAP-Rule" id="MF_01220"/>
    </source>
</evidence>
<feature type="binding site" evidence="11">
    <location>
        <position position="181"/>
    </location>
    <ligand>
        <name>ATP</name>
        <dbReference type="ChEBI" id="CHEBI:30616"/>
    </ligand>
</feature>
<comment type="caution">
    <text evidence="13">The sequence shown here is derived from an EMBL/GenBank/DDBJ whole genome shotgun (WGS) entry which is preliminary data.</text>
</comment>
<dbReference type="Gene3D" id="3.40.1160.10">
    <property type="entry name" value="Acetylglutamate kinase-like"/>
    <property type="match status" value="1"/>
</dbReference>
<comment type="function">
    <text evidence="11">Catalyzes the reversible phosphorylation of UMP to UDP.</text>
</comment>
<dbReference type="SUPFAM" id="SSF53633">
    <property type="entry name" value="Carbamate kinase-like"/>
    <property type="match status" value="1"/>
</dbReference>
<comment type="similarity">
    <text evidence="3 11">Belongs to the UMP kinase family.</text>
</comment>
<feature type="domain" description="Aspartate/glutamate/uridylate kinase" evidence="12">
    <location>
        <begin position="18"/>
        <end position="225"/>
    </location>
</feature>
<dbReference type="InterPro" id="IPR036393">
    <property type="entry name" value="AceGlu_kinase-like_sf"/>
</dbReference>
<evidence type="ECO:0000256" key="4">
    <source>
        <dbReference type="ARBA" id="ARBA00022490"/>
    </source>
</evidence>
<comment type="pathway">
    <text evidence="2 11">Pyrimidine metabolism; CTP biosynthesis via de novo pathway; UDP from UMP (UMPK route): step 1/1.</text>
</comment>
<keyword evidence="7 11" id="KW-0418">Kinase</keyword>
<comment type="activity regulation">
    <text evidence="11">Inhibited by UTP.</text>
</comment>
<organism evidence="13 14">
    <name type="scientific">Bifidobacterium primatium</name>
    <dbReference type="NCBI Taxonomy" id="2045438"/>
    <lineage>
        <taxon>Bacteria</taxon>
        <taxon>Bacillati</taxon>
        <taxon>Actinomycetota</taxon>
        <taxon>Actinomycetes</taxon>
        <taxon>Bifidobacteriales</taxon>
        <taxon>Bifidobacteriaceae</taxon>
        <taxon>Bifidobacterium</taxon>
    </lineage>
</organism>
<dbReference type="Pfam" id="PF00696">
    <property type="entry name" value="AA_kinase"/>
    <property type="match status" value="1"/>
</dbReference>
<dbReference type="GO" id="GO:0006225">
    <property type="term" value="P:UDP biosynthetic process"/>
    <property type="evidence" value="ECO:0007669"/>
    <property type="project" value="TreeGrafter"/>
</dbReference>
<evidence type="ECO:0000313" key="14">
    <source>
        <dbReference type="Proteomes" id="UP000229095"/>
    </source>
</evidence>
<comment type="subcellular location">
    <subcellularLocation>
        <location evidence="1 11">Cytoplasm</location>
    </subcellularLocation>
</comment>
<feature type="binding site" evidence="11">
    <location>
        <position position="178"/>
    </location>
    <ligand>
        <name>ATP</name>
        <dbReference type="ChEBI" id="CHEBI:30616"/>
    </ligand>
</feature>
<name>A0A2M9H7P7_9BIFI</name>
<dbReference type="GO" id="GO:0044210">
    <property type="term" value="P:'de novo' CTP biosynthetic process"/>
    <property type="evidence" value="ECO:0007669"/>
    <property type="project" value="UniProtKB-UniRule"/>
</dbReference>
<dbReference type="AlphaFoldDB" id="A0A2M9H7P7"/>
<gene>
    <name evidence="11" type="primary">pyrH</name>
    <name evidence="13" type="ORF">CS006_06085</name>
</gene>
<dbReference type="HAMAP" id="MF_01220_B">
    <property type="entry name" value="PyrH_B"/>
    <property type="match status" value="1"/>
</dbReference>
<evidence type="ECO:0000256" key="9">
    <source>
        <dbReference type="ARBA" id="ARBA00022975"/>
    </source>
</evidence>
<dbReference type="Proteomes" id="UP000229095">
    <property type="component" value="Unassembled WGS sequence"/>
</dbReference>
<evidence type="ECO:0000256" key="5">
    <source>
        <dbReference type="ARBA" id="ARBA00022679"/>
    </source>
</evidence>
<evidence type="ECO:0000256" key="2">
    <source>
        <dbReference type="ARBA" id="ARBA00004791"/>
    </source>
</evidence>
<feature type="binding site" evidence="11">
    <location>
        <begin position="144"/>
        <end position="151"/>
    </location>
    <ligand>
        <name>UMP</name>
        <dbReference type="ChEBI" id="CHEBI:57865"/>
    </ligand>
</feature>
<keyword evidence="6 11" id="KW-0547">Nucleotide-binding</keyword>
<dbReference type="PANTHER" id="PTHR42833">
    <property type="entry name" value="URIDYLATE KINASE"/>
    <property type="match status" value="1"/>
</dbReference>
<comment type="catalytic activity">
    <reaction evidence="10 11">
        <text>UMP + ATP = UDP + ADP</text>
        <dbReference type="Rhea" id="RHEA:24400"/>
        <dbReference type="ChEBI" id="CHEBI:30616"/>
        <dbReference type="ChEBI" id="CHEBI:57865"/>
        <dbReference type="ChEBI" id="CHEBI:58223"/>
        <dbReference type="ChEBI" id="CHEBI:456216"/>
        <dbReference type="EC" id="2.7.4.22"/>
    </reaction>
</comment>
<protein>
    <recommendedName>
        <fullName evidence="11">Uridylate kinase</fullName>
        <shortName evidence="11">UK</shortName>
        <ecNumber evidence="11">2.7.4.22</ecNumber>
    </recommendedName>
    <alternativeName>
        <fullName evidence="11">Uridine monophosphate kinase</fullName>
        <shortName evidence="11">UMP kinase</shortName>
        <shortName evidence="11">UMPK</shortName>
    </alternativeName>
</protein>
<evidence type="ECO:0000256" key="3">
    <source>
        <dbReference type="ARBA" id="ARBA00007614"/>
    </source>
</evidence>
<dbReference type="NCBIfam" id="TIGR02075">
    <property type="entry name" value="pyrH_bact"/>
    <property type="match status" value="1"/>
</dbReference>
<evidence type="ECO:0000259" key="12">
    <source>
        <dbReference type="Pfam" id="PF00696"/>
    </source>
</evidence>
<dbReference type="PIRSF" id="PIRSF005650">
    <property type="entry name" value="Uridylate_kin"/>
    <property type="match status" value="1"/>
</dbReference>
<keyword evidence="14" id="KW-1185">Reference proteome</keyword>
<evidence type="ECO:0000256" key="10">
    <source>
        <dbReference type="ARBA" id="ARBA00047767"/>
    </source>
</evidence>
<dbReference type="InterPro" id="IPR011817">
    <property type="entry name" value="Uridylate_kinase"/>
</dbReference>